<dbReference type="Gramene" id="PGSC0003DMT400026873">
    <property type="protein sequence ID" value="PGSC0003DMT400026873"/>
    <property type="gene ID" value="PGSC0003DMG400010368"/>
</dbReference>
<protein>
    <recommendedName>
        <fullName evidence="4">Secreted protein</fullName>
    </recommendedName>
</protein>
<dbReference type="AlphaFoldDB" id="M1ANU0"/>
<name>M1ANU0_SOLTU</name>
<proteinExistence type="predicted"/>
<accession>M1ANU0</accession>
<dbReference type="PaxDb" id="4113-PGSC0003DMT400026873"/>
<dbReference type="HOGENOM" id="CLU_2201699_0_0_1"/>
<sequence>MANRPLLYSFLFLYISLKLCCKNSVCLGRPVAGSSSWFKRNFNGDSISSLLFAVCLQPLNLSEALLKISVCLRRPAQVLLHGLSDPNFSPSQLFFLLVNSSMANLSAL</sequence>
<feature type="chain" id="PRO_5004011507" description="Secreted protein" evidence="1">
    <location>
        <begin position="22"/>
        <end position="108"/>
    </location>
</feature>
<dbReference type="EnsemblPlants" id="PGSC0003DMT400026873">
    <property type="protein sequence ID" value="PGSC0003DMT400026873"/>
    <property type="gene ID" value="PGSC0003DMG400010368"/>
</dbReference>
<reference evidence="2" key="2">
    <citation type="submission" date="2015-06" db="UniProtKB">
        <authorList>
            <consortium name="EnsemblPlants"/>
        </authorList>
    </citation>
    <scope>IDENTIFICATION</scope>
    <source>
        <strain evidence="2">DM1-3 516 R44</strain>
    </source>
</reference>
<evidence type="ECO:0000256" key="1">
    <source>
        <dbReference type="SAM" id="SignalP"/>
    </source>
</evidence>
<evidence type="ECO:0008006" key="4">
    <source>
        <dbReference type="Google" id="ProtNLM"/>
    </source>
</evidence>
<keyword evidence="1" id="KW-0732">Signal</keyword>
<dbReference type="Proteomes" id="UP000011115">
    <property type="component" value="Unassembled WGS sequence"/>
</dbReference>
<evidence type="ECO:0000313" key="2">
    <source>
        <dbReference type="EnsemblPlants" id="PGSC0003DMT400026873"/>
    </source>
</evidence>
<keyword evidence="3" id="KW-1185">Reference proteome</keyword>
<dbReference type="InParanoid" id="M1ANU0"/>
<evidence type="ECO:0000313" key="3">
    <source>
        <dbReference type="Proteomes" id="UP000011115"/>
    </source>
</evidence>
<reference evidence="3" key="1">
    <citation type="journal article" date="2011" name="Nature">
        <title>Genome sequence and analysis of the tuber crop potato.</title>
        <authorList>
            <consortium name="The Potato Genome Sequencing Consortium"/>
        </authorList>
    </citation>
    <scope>NUCLEOTIDE SEQUENCE [LARGE SCALE GENOMIC DNA]</scope>
    <source>
        <strain evidence="3">cv. DM1-3 516 R44</strain>
    </source>
</reference>
<feature type="signal peptide" evidence="1">
    <location>
        <begin position="1"/>
        <end position="21"/>
    </location>
</feature>
<organism evidence="2 3">
    <name type="scientific">Solanum tuberosum</name>
    <name type="common">Potato</name>
    <dbReference type="NCBI Taxonomy" id="4113"/>
    <lineage>
        <taxon>Eukaryota</taxon>
        <taxon>Viridiplantae</taxon>
        <taxon>Streptophyta</taxon>
        <taxon>Embryophyta</taxon>
        <taxon>Tracheophyta</taxon>
        <taxon>Spermatophyta</taxon>
        <taxon>Magnoliopsida</taxon>
        <taxon>eudicotyledons</taxon>
        <taxon>Gunneridae</taxon>
        <taxon>Pentapetalae</taxon>
        <taxon>asterids</taxon>
        <taxon>lamiids</taxon>
        <taxon>Solanales</taxon>
        <taxon>Solanaceae</taxon>
        <taxon>Solanoideae</taxon>
        <taxon>Solaneae</taxon>
        <taxon>Solanum</taxon>
    </lineage>
</organism>